<accession>A0ABT9PAY3</accession>
<evidence type="ECO:0000313" key="1">
    <source>
        <dbReference type="EMBL" id="MDP9829350.1"/>
    </source>
</evidence>
<keyword evidence="2" id="KW-1185">Reference proteome</keyword>
<reference evidence="1 2" key="1">
    <citation type="submission" date="2023-07" db="EMBL/GenBank/DDBJ databases">
        <title>Sequencing the genomes of 1000 actinobacteria strains.</title>
        <authorList>
            <person name="Klenk H.-P."/>
        </authorList>
    </citation>
    <scope>NUCLEOTIDE SEQUENCE [LARGE SCALE GENOMIC DNA]</scope>
    <source>
        <strain evidence="1 2">DSM 44388</strain>
    </source>
</reference>
<organism evidence="1 2">
    <name type="scientific">Kineosporia succinea</name>
    <dbReference type="NCBI Taxonomy" id="84632"/>
    <lineage>
        <taxon>Bacteria</taxon>
        <taxon>Bacillati</taxon>
        <taxon>Actinomycetota</taxon>
        <taxon>Actinomycetes</taxon>
        <taxon>Kineosporiales</taxon>
        <taxon>Kineosporiaceae</taxon>
        <taxon>Kineosporia</taxon>
    </lineage>
</organism>
<sequence>MSALKWHCHRRRFEIADGEGVVYCHEWKARSGDQGSRRLSEILNEEEARWQAAHLACFKDDEDQGYAWAVERLRTLPGLLEFHFHVADKMWSAGTDLNWFTYEAVKRCWAEAS</sequence>
<evidence type="ECO:0000313" key="2">
    <source>
        <dbReference type="Proteomes" id="UP001235712"/>
    </source>
</evidence>
<dbReference type="RefSeq" id="WP_307247458.1">
    <property type="nucleotide sequence ID" value="NZ_JAUSQZ010000001.1"/>
</dbReference>
<name>A0ABT9PAY3_9ACTN</name>
<comment type="caution">
    <text evidence="1">The sequence shown here is derived from an EMBL/GenBank/DDBJ whole genome shotgun (WGS) entry which is preliminary data.</text>
</comment>
<gene>
    <name evidence="1" type="ORF">J2S57_005099</name>
</gene>
<dbReference type="Proteomes" id="UP001235712">
    <property type="component" value="Unassembled WGS sequence"/>
</dbReference>
<protein>
    <submittedName>
        <fullName evidence="1">Uncharacterized protein</fullName>
    </submittedName>
</protein>
<proteinExistence type="predicted"/>
<dbReference type="EMBL" id="JAUSQZ010000001">
    <property type="protein sequence ID" value="MDP9829350.1"/>
    <property type="molecule type" value="Genomic_DNA"/>
</dbReference>